<feature type="region of interest" description="Disordered" evidence="1">
    <location>
        <begin position="1"/>
        <end position="41"/>
    </location>
</feature>
<evidence type="ECO:0000313" key="4">
    <source>
        <dbReference type="Proteomes" id="UP000240429"/>
    </source>
</evidence>
<dbReference type="PANTHER" id="PTHR43798">
    <property type="entry name" value="MONOACYLGLYCEROL LIPASE"/>
    <property type="match status" value="1"/>
</dbReference>
<evidence type="ECO:0000256" key="1">
    <source>
        <dbReference type="SAM" id="MobiDB-lite"/>
    </source>
</evidence>
<dbReference type="PRINTS" id="PR00412">
    <property type="entry name" value="EPOXHYDRLASE"/>
</dbReference>
<dbReference type="InterPro" id="IPR050266">
    <property type="entry name" value="AB_hydrolase_sf"/>
</dbReference>
<protein>
    <submittedName>
        <fullName evidence="3">Alpha/beta hydrolase</fullName>
    </submittedName>
</protein>
<keyword evidence="3" id="KW-0378">Hydrolase</keyword>
<dbReference type="OrthoDB" id="334507at2"/>
<dbReference type="Proteomes" id="UP000240429">
    <property type="component" value="Unassembled WGS sequence"/>
</dbReference>
<dbReference type="Gene3D" id="3.40.50.1820">
    <property type="entry name" value="alpha/beta hydrolase"/>
    <property type="match status" value="1"/>
</dbReference>
<dbReference type="PANTHER" id="PTHR43798:SF33">
    <property type="entry name" value="HYDROLASE, PUTATIVE (AFU_ORTHOLOGUE AFUA_2G14860)-RELATED"/>
    <property type="match status" value="1"/>
</dbReference>
<accession>A0A2P8QB95</accession>
<organism evidence="3 4">
    <name type="scientific">Streptomyces dioscori</name>
    <dbReference type="NCBI Taxonomy" id="2109333"/>
    <lineage>
        <taxon>Bacteria</taxon>
        <taxon>Bacillati</taxon>
        <taxon>Actinomycetota</taxon>
        <taxon>Actinomycetes</taxon>
        <taxon>Kitasatosporales</taxon>
        <taxon>Streptomycetaceae</taxon>
        <taxon>Streptomyces</taxon>
        <taxon>Streptomyces aurantiacus group</taxon>
    </lineage>
</organism>
<evidence type="ECO:0000259" key="2">
    <source>
        <dbReference type="Pfam" id="PF00561"/>
    </source>
</evidence>
<reference evidence="3 4" key="1">
    <citation type="submission" date="2018-03" db="EMBL/GenBank/DDBJ databases">
        <title>Streptomyces dioscori sp. nov., a novel endophytic actinobacterium isolated from bulbil of Dioscorea bulbifera L.</title>
        <authorList>
            <person name="Zhikuan W."/>
        </authorList>
    </citation>
    <scope>NUCLEOTIDE SEQUENCE [LARGE SCALE GENOMIC DNA]</scope>
    <source>
        <strain evidence="3 4">A217</strain>
    </source>
</reference>
<dbReference type="InterPro" id="IPR000639">
    <property type="entry name" value="Epox_hydrolase-like"/>
</dbReference>
<dbReference type="GO" id="GO:0016020">
    <property type="term" value="C:membrane"/>
    <property type="evidence" value="ECO:0007669"/>
    <property type="project" value="TreeGrafter"/>
</dbReference>
<keyword evidence="4" id="KW-1185">Reference proteome</keyword>
<dbReference type="GO" id="GO:0046464">
    <property type="term" value="P:acylglycerol catabolic process"/>
    <property type="evidence" value="ECO:0007669"/>
    <property type="project" value="TreeGrafter"/>
</dbReference>
<dbReference type="InterPro" id="IPR000073">
    <property type="entry name" value="AB_hydrolase_1"/>
</dbReference>
<dbReference type="SUPFAM" id="SSF53474">
    <property type="entry name" value="alpha/beta-Hydrolases"/>
    <property type="match status" value="1"/>
</dbReference>
<comment type="caution">
    <text evidence="3">The sequence shown here is derived from an EMBL/GenBank/DDBJ whole genome shotgun (WGS) entry which is preliminary data.</text>
</comment>
<dbReference type="GO" id="GO:0047372">
    <property type="term" value="F:monoacylglycerol lipase activity"/>
    <property type="evidence" value="ECO:0007669"/>
    <property type="project" value="TreeGrafter"/>
</dbReference>
<sequence length="322" mass="34614">MGRAVRARANPARAKERADVDDLDGTDELRGTDWTGVPDGPNELGGAAAWRLRESWQSPIGTLRWDRLGPRNGPPVVLLHGTPFSSYVWHEIAPALAAEGHRVHVWDMPGYGASAKSEGQDVSLKAQGEVFAGLLDLWGLTSPSVIAHDFGGCVSLRAHLLHGAGYRRLALVDPVALAPWGSPFFRLVAAHADVFGQLPPALHEALVREYVGSASHRGLRPDILAALVSPWTGETGQAAFYRQIAQADQAHTDEIQALYASMDLPVTVCWGEQDTWIPPAKGEELATLIPGARLRTIPAAGHLVPLDAPARLLAALFTFLTD</sequence>
<evidence type="ECO:0000313" key="3">
    <source>
        <dbReference type="EMBL" id="PSM43535.1"/>
    </source>
</evidence>
<dbReference type="InterPro" id="IPR029058">
    <property type="entry name" value="AB_hydrolase_fold"/>
</dbReference>
<name>A0A2P8QB95_9ACTN</name>
<dbReference type="AlphaFoldDB" id="A0A2P8QB95"/>
<gene>
    <name evidence="3" type="ORF">C6Y14_10520</name>
</gene>
<dbReference type="PRINTS" id="PR00111">
    <property type="entry name" value="ABHYDROLASE"/>
</dbReference>
<feature type="domain" description="AB hydrolase-1" evidence="2">
    <location>
        <begin position="74"/>
        <end position="309"/>
    </location>
</feature>
<dbReference type="EMBL" id="PYBJ01000005">
    <property type="protein sequence ID" value="PSM43535.1"/>
    <property type="molecule type" value="Genomic_DNA"/>
</dbReference>
<proteinExistence type="predicted"/>
<feature type="compositionally biased region" description="Low complexity" evidence="1">
    <location>
        <begin position="1"/>
        <end position="12"/>
    </location>
</feature>
<dbReference type="Pfam" id="PF00561">
    <property type="entry name" value="Abhydrolase_1"/>
    <property type="match status" value="1"/>
</dbReference>